<dbReference type="Pfam" id="PF00005">
    <property type="entry name" value="ABC_tran"/>
    <property type="match status" value="1"/>
</dbReference>
<dbReference type="InterPro" id="IPR003593">
    <property type="entry name" value="AAA+_ATPase"/>
</dbReference>
<dbReference type="FunFam" id="3.40.50.300:FF:001174">
    <property type="entry name" value="ABC transporter family protein-like"/>
    <property type="match status" value="1"/>
</dbReference>
<comment type="caution">
    <text evidence="12">The sequence shown here is derived from an EMBL/GenBank/DDBJ whole genome shotgun (WGS) entry which is preliminary data.</text>
</comment>
<feature type="transmembrane region" description="Helical" evidence="10">
    <location>
        <begin position="645"/>
        <end position="665"/>
    </location>
</feature>
<evidence type="ECO:0000256" key="6">
    <source>
        <dbReference type="ARBA" id="ARBA00022840"/>
    </source>
</evidence>
<feature type="region of interest" description="Disordered" evidence="9">
    <location>
        <begin position="16"/>
        <end position="53"/>
    </location>
</feature>
<dbReference type="PANTHER" id="PTHR48042">
    <property type="entry name" value="ABC TRANSPORTER G FAMILY MEMBER 11"/>
    <property type="match status" value="1"/>
</dbReference>
<evidence type="ECO:0000256" key="3">
    <source>
        <dbReference type="ARBA" id="ARBA00022448"/>
    </source>
</evidence>
<evidence type="ECO:0000313" key="13">
    <source>
        <dbReference type="Proteomes" id="UP001140206"/>
    </source>
</evidence>
<name>A0AAV8FD02_9POAL</name>
<evidence type="ECO:0000256" key="4">
    <source>
        <dbReference type="ARBA" id="ARBA00022692"/>
    </source>
</evidence>
<dbReference type="AlphaFoldDB" id="A0AAV8FD02"/>
<keyword evidence="3" id="KW-0813">Transport</keyword>
<keyword evidence="6" id="KW-0067">ATP-binding</keyword>
<dbReference type="InterPro" id="IPR043926">
    <property type="entry name" value="ABCG_dom"/>
</dbReference>
<dbReference type="Proteomes" id="UP001140206">
    <property type="component" value="Chromosome 2"/>
</dbReference>
<dbReference type="InterPro" id="IPR052215">
    <property type="entry name" value="Plant_ABCG"/>
</dbReference>
<dbReference type="CDD" id="cd03213">
    <property type="entry name" value="ABCG_EPDR"/>
    <property type="match status" value="1"/>
</dbReference>
<dbReference type="InterPro" id="IPR013525">
    <property type="entry name" value="ABC2_TM"/>
</dbReference>
<feature type="transmembrane region" description="Helical" evidence="10">
    <location>
        <begin position="490"/>
        <end position="516"/>
    </location>
</feature>
<dbReference type="PROSITE" id="PS50893">
    <property type="entry name" value="ABC_TRANSPORTER_2"/>
    <property type="match status" value="1"/>
</dbReference>
<feature type="transmembrane region" description="Helical" evidence="10">
    <location>
        <begin position="522"/>
        <end position="546"/>
    </location>
</feature>
<feature type="compositionally biased region" description="Polar residues" evidence="9">
    <location>
        <begin position="40"/>
        <end position="50"/>
    </location>
</feature>
<dbReference type="InterPro" id="IPR003439">
    <property type="entry name" value="ABC_transporter-like_ATP-bd"/>
</dbReference>
<evidence type="ECO:0000259" key="11">
    <source>
        <dbReference type="PROSITE" id="PS50893"/>
    </source>
</evidence>
<gene>
    <name evidence="12" type="ORF">LUZ62_040702</name>
</gene>
<dbReference type="Gene3D" id="3.40.50.300">
    <property type="entry name" value="P-loop containing nucleotide triphosphate hydrolases"/>
    <property type="match status" value="1"/>
</dbReference>
<accession>A0AAV8FD02</accession>
<proteinExistence type="inferred from homology"/>
<protein>
    <submittedName>
        <fullName evidence="12">ABC transporter G family member 2</fullName>
    </submittedName>
</protein>
<dbReference type="SMART" id="SM00382">
    <property type="entry name" value="AAA"/>
    <property type="match status" value="1"/>
</dbReference>
<organism evidence="12 13">
    <name type="scientific">Rhynchospora pubera</name>
    <dbReference type="NCBI Taxonomy" id="906938"/>
    <lineage>
        <taxon>Eukaryota</taxon>
        <taxon>Viridiplantae</taxon>
        <taxon>Streptophyta</taxon>
        <taxon>Embryophyta</taxon>
        <taxon>Tracheophyta</taxon>
        <taxon>Spermatophyta</taxon>
        <taxon>Magnoliopsida</taxon>
        <taxon>Liliopsida</taxon>
        <taxon>Poales</taxon>
        <taxon>Cyperaceae</taxon>
        <taxon>Cyperoideae</taxon>
        <taxon>Rhynchosporeae</taxon>
        <taxon>Rhynchospora</taxon>
    </lineage>
</organism>
<feature type="transmembrane region" description="Helical" evidence="10">
    <location>
        <begin position="553"/>
        <end position="575"/>
    </location>
</feature>
<dbReference type="GO" id="GO:0140359">
    <property type="term" value="F:ABC-type transporter activity"/>
    <property type="evidence" value="ECO:0007669"/>
    <property type="project" value="InterPro"/>
</dbReference>
<feature type="transmembrane region" description="Helical" evidence="10">
    <location>
        <begin position="448"/>
        <end position="469"/>
    </location>
</feature>
<evidence type="ECO:0000256" key="5">
    <source>
        <dbReference type="ARBA" id="ARBA00022741"/>
    </source>
</evidence>
<feature type="domain" description="ABC transporter" evidence="11">
    <location>
        <begin position="70"/>
        <end position="313"/>
    </location>
</feature>
<keyword evidence="7 10" id="KW-1133">Transmembrane helix</keyword>
<evidence type="ECO:0000313" key="12">
    <source>
        <dbReference type="EMBL" id="KAJ4789456.1"/>
    </source>
</evidence>
<evidence type="ECO:0000256" key="1">
    <source>
        <dbReference type="ARBA" id="ARBA00004141"/>
    </source>
</evidence>
<sequence>MASLLPTISDIKPGTAPSRLLWPQVGPTNVSDIHPPSPNPVGSLSTTGSGTDDAKVQATSVKDDVTGVFITWENLSVSAFESKRKVQILDGLSGYAQPGEVLAIMGPSGCGKSSLLDALAGRLASNLVQTGKILVNGRKQELAFGTSAYVTQDDVLMATLTVKEAIYYSAQLQLPNSLSQYEKRARAEETMRAMGLDGVKDMRIGSGSTKGISGGQRRRVSICLEILTHPQLLFLDEPTSGLDSAASYHVMSRISSLACEKGMTVVGAIHQPSSEVFELFPRLCLLAYGKTVYFGPSSETAMFFASSGFPCAALRNPSDHFLSVINKDFEMDGGGDEGGDVEAITSAEKAISILVSAYKSSDYSHKVIKSIADICIMYEKEHGVGNKYRRPSFISQVLVLTKRSFVNMHRDLAYYWFRIGIYTIVGFCLGIIYHAFGYTYQSIQGRHVMIVFISGFLTFMAIGGFPSFVEDMKIFRRERLNGHYNVSVFVISNTLSSIPFLAVISLIPGALAYYLAGLQSGVSHFIFFILCLFESLIIVESLMMIVASIVPDYLMGIIAGAGIQGIMLLNCGFFQPANLLPKPFFKYPLHYIAFHTYAYQAFLKNEFLGLSLPSGIDERSPGISGYRLLRDVWSIDMSQSKWVDLGFLFAIFVIYRILFLVIVKIRDKVKPVNKIRFYYKAHST</sequence>
<dbReference type="InterPro" id="IPR017871">
    <property type="entry name" value="ABC_transporter-like_CS"/>
</dbReference>
<keyword evidence="5" id="KW-0547">Nucleotide-binding</keyword>
<keyword evidence="13" id="KW-1185">Reference proteome</keyword>
<dbReference type="PROSITE" id="PS00211">
    <property type="entry name" value="ABC_TRANSPORTER_1"/>
    <property type="match status" value="1"/>
</dbReference>
<evidence type="ECO:0000256" key="2">
    <source>
        <dbReference type="ARBA" id="ARBA00005814"/>
    </source>
</evidence>
<dbReference type="GO" id="GO:0016887">
    <property type="term" value="F:ATP hydrolysis activity"/>
    <property type="evidence" value="ECO:0007669"/>
    <property type="project" value="InterPro"/>
</dbReference>
<comment type="subcellular location">
    <subcellularLocation>
        <location evidence="1">Membrane</location>
        <topology evidence="1">Multi-pass membrane protein</topology>
    </subcellularLocation>
</comment>
<evidence type="ECO:0000256" key="7">
    <source>
        <dbReference type="ARBA" id="ARBA00022989"/>
    </source>
</evidence>
<dbReference type="Pfam" id="PF19055">
    <property type="entry name" value="ABC2_membrane_7"/>
    <property type="match status" value="1"/>
</dbReference>
<dbReference type="InterPro" id="IPR027417">
    <property type="entry name" value="P-loop_NTPase"/>
</dbReference>
<feature type="transmembrane region" description="Helical" evidence="10">
    <location>
        <begin position="412"/>
        <end position="436"/>
    </location>
</feature>
<dbReference type="Pfam" id="PF01061">
    <property type="entry name" value="ABC2_membrane"/>
    <property type="match status" value="1"/>
</dbReference>
<dbReference type="EMBL" id="JAMFTS010000002">
    <property type="protein sequence ID" value="KAJ4789456.1"/>
    <property type="molecule type" value="Genomic_DNA"/>
</dbReference>
<evidence type="ECO:0000256" key="9">
    <source>
        <dbReference type="SAM" id="MobiDB-lite"/>
    </source>
</evidence>
<dbReference type="GO" id="GO:0016020">
    <property type="term" value="C:membrane"/>
    <property type="evidence" value="ECO:0007669"/>
    <property type="project" value="UniProtKB-SubCell"/>
</dbReference>
<dbReference type="GO" id="GO:0005524">
    <property type="term" value="F:ATP binding"/>
    <property type="evidence" value="ECO:0007669"/>
    <property type="project" value="UniProtKB-KW"/>
</dbReference>
<keyword evidence="8 10" id="KW-0472">Membrane</keyword>
<evidence type="ECO:0000256" key="10">
    <source>
        <dbReference type="SAM" id="Phobius"/>
    </source>
</evidence>
<evidence type="ECO:0000256" key="8">
    <source>
        <dbReference type="ARBA" id="ARBA00023136"/>
    </source>
</evidence>
<comment type="similarity">
    <text evidence="2">Belongs to the ABC transporter superfamily. ABCG family. Eye pigment precursor importer (TC 3.A.1.204) subfamily.</text>
</comment>
<keyword evidence="4 10" id="KW-0812">Transmembrane</keyword>
<reference evidence="12" key="1">
    <citation type="submission" date="2022-08" db="EMBL/GenBank/DDBJ databases">
        <authorList>
            <person name="Marques A."/>
        </authorList>
    </citation>
    <scope>NUCLEOTIDE SEQUENCE</scope>
    <source>
        <strain evidence="12">RhyPub2mFocal</strain>
        <tissue evidence="12">Leaves</tissue>
    </source>
</reference>
<dbReference type="PANTHER" id="PTHR48042:SF20">
    <property type="entry name" value="OS10G0163290 PROTEIN"/>
    <property type="match status" value="1"/>
</dbReference>
<dbReference type="SUPFAM" id="SSF52540">
    <property type="entry name" value="P-loop containing nucleoside triphosphate hydrolases"/>
    <property type="match status" value="1"/>
</dbReference>